<dbReference type="RefSeq" id="WP_121170863.1">
    <property type="nucleotide sequence ID" value="NZ_RBIE01000002.1"/>
</dbReference>
<evidence type="ECO:0000256" key="4">
    <source>
        <dbReference type="ARBA" id="ARBA00022989"/>
    </source>
</evidence>
<feature type="transmembrane region" description="Helical" evidence="6">
    <location>
        <begin position="367"/>
        <end position="385"/>
    </location>
</feature>
<evidence type="ECO:0000256" key="2">
    <source>
        <dbReference type="ARBA" id="ARBA00008053"/>
    </source>
</evidence>
<evidence type="ECO:0000256" key="6">
    <source>
        <dbReference type="SAM" id="Phobius"/>
    </source>
</evidence>
<evidence type="ECO:0000313" key="7">
    <source>
        <dbReference type="EMBL" id="RKQ61655.1"/>
    </source>
</evidence>
<name>A0A420W6E7_9BACT</name>
<reference evidence="7 8" key="1">
    <citation type="submission" date="2018-10" db="EMBL/GenBank/DDBJ databases">
        <title>Genomic Encyclopedia of Type Strains, Phase IV (KMG-IV): sequencing the most valuable type-strain genomes for metagenomic binning, comparative biology and taxonomic classification.</title>
        <authorList>
            <person name="Goeker M."/>
        </authorList>
    </citation>
    <scope>NUCLEOTIDE SEQUENCE [LARGE SCALE GENOMIC DNA]</scope>
    <source>
        <strain evidence="7 8">DSM 15521</strain>
    </source>
</reference>
<comment type="subcellular location">
    <subcellularLocation>
        <location evidence="1">Endomembrane system</location>
    </subcellularLocation>
</comment>
<gene>
    <name evidence="7" type="ORF">C7457_1096</name>
</gene>
<keyword evidence="3 6" id="KW-0812">Transmembrane</keyword>
<dbReference type="GO" id="GO:0012505">
    <property type="term" value="C:endomembrane system"/>
    <property type="evidence" value="ECO:0007669"/>
    <property type="project" value="UniProtKB-SubCell"/>
</dbReference>
<accession>A0A420W6E7</accession>
<dbReference type="OrthoDB" id="9787430at2"/>
<dbReference type="InterPro" id="IPR007383">
    <property type="entry name" value="DUF445"/>
</dbReference>
<proteinExistence type="inferred from homology"/>
<sequence length="386" mass="44689">MIEYIVPPTVGALIGYFTNYIAIKMLFKPVKPYYLFGKKVPFTPGLIPAKREKLAEAIAKVVKENLLTEESIKRRLNHSKVRESLLNFTENFLSELSRNSSLYVKQFIEKVEDKKLKNVIPQELVDQKAEQLIEKGFRKLHGRSLRELLPDRVERELERTLNEKLDKFTESLIEQLRSGQLREVIYTAVMENVSKLQSVLPLITQRFAQTIAHKATQLIEEMVERVANEPSFRLKLSKLLWTKFQTILSSGINTESELAVKLKEILKTTVREYLREIEGKRIKELSTLKELLVEELPPFISSFIESHKREIAQLLAEKLFEVIERELPVIMEAINVEEMVKERVNSLPIEEVEEIVLKLIDEELKHITLLGGVLGFIIGLTQILFI</sequence>
<dbReference type="PANTHER" id="PTHR35791">
    <property type="entry name" value="UPF0754 MEMBRANE PROTEIN YHEB"/>
    <property type="match status" value="1"/>
</dbReference>
<dbReference type="PANTHER" id="PTHR35791:SF1">
    <property type="entry name" value="UPF0754 MEMBRANE PROTEIN YHEB"/>
    <property type="match status" value="1"/>
</dbReference>
<comment type="similarity">
    <text evidence="2">Belongs to the UPF0754 family.</text>
</comment>
<evidence type="ECO:0000256" key="5">
    <source>
        <dbReference type="ARBA" id="ARBA00023136"/>
    </source>
</evidence>
<protein>
    <submittedName>
        <fullName evidence="7">Uncharacterized membrane protein YheB (UPF0754 family)</fullName>
    </submittedName>
</protein>
<dbReference type="EMBL" id="RBIE01000002">
    <property type="protein sequence ID" value="RKQ61655.1"/>
    <property type="molecule type" value="Genomic_DNA"/>
</dbReference>
<organism evidence="7 8">
    <name type="scientific">Thermovibrio guaymasensis</name>
    <dbReference type="NCBI Taxonomy" id="240167"/>
    <lineage>
        <taxon>Bacteria</taxon>
        <taxon>Pseudomonadati</taxon>
        <taxon>Aquificota</taxon>
        <taxon>Aquificia</taxon>
        <taxon>Desulfurobacteriales</taxon>
        <taxon>Desulfurobacteriaceae</taxon>
        <taxon>Thermovibrio</taxon>
    </lineage>
</organism>
<dbReference type="AlphaFoldDB" id="A0A420W6E7"/>
<dbReference type="Proteomes" id="UP000280881">
    <property type="component" value="Unassembled WGS sequence"/>
</dbReference>
<evidence type="ECO:0000256" key="3">
    <source>
        <dbReference type="ARBA" id="ARBA00022692"/>
    </source>
</evidence>
<dbReference type="Pfam" id="PF04286">
    <property type="entry name" value="DUF445"/>
    <property type="match status" value="1"/>
</dbReference>
<evidence type="ECO:0000256" key="1">
    <source>
        <dbReference type="ARBA" id="ARBA00004308"/>
    </source>
</evidence>
<keyword evidence="8" id="KW-1185">Reference proteome</keyword>
<evidence type="ECO:0000313" key="8">
    <source>
        <dbReference type="Proteomes" id="UP000280881"/>
    </source>
</evidence>
<keyword evidence="4 6" id="KW-1133">Transmembrane helix</keyword>
<feature type="transmembrane region" description="Helical" evidence="6">
    <location>
        <begin position="6"/>
        <end position="27"/>
    </location>
</feature>
<keyword evidence="5 6" id="KW-0472">Membrane</keyword>
<comment type="caution">
    <text evidence="7">The sequence shown here is derived from an EMBL/GenBank/DDBJ whole genome shotgun (WGS) entry which is preliminary data.</text>
</comment>